<evidence type="ECO:0000313" key="1">
    <source>
        <dbReference type="EMBL" id="GMH82989.1"/>
    </source>
</evidence>
<proteinExistence type="predicted"/>
<gene>
    <name evidence="1" type="ORF">TL16_g09448</name>
</gene>
<protein>
    <submittedName>
        <fullName evidence="1">Uncharacterized protein</fullName>
    </submittedName>
</protein>
<reference evidence="2" key="1">
    <citation type="journal article" date="2023" name="Commun. Biol.">
        <title>Genome analysis of Parmales, the sister group of diatoms, reveals the evolutionary specialization of diatoms from phago-mixotrophs to photoautotrophs.</title>
        <authorList>
            <person name="Ban H."/>
            <person name="Sato S."/>
            <person name="Yoshikawa S."/>
            <person name="Yamada K."/>
            <person name="Nakamura Y."/>
            <person name="Ichinomiya M."/>
            <person name="Sato N."/>
            <person name="Blanc-Mathieu R."/>
            <person name="Endo H."/>
            <person name="Kuwata A."/>
            <person name="Ogata H."/>
        </authorList>
    </citation>
    <scope>NUCLEOTIDE SEQUENCE [LARGE SCALE GENOMIC DNA]</scope>
</reference>
<dbReference type="AlphaFoldDB" id="A0A9W7BAR6"/>
<sequence length="128" mass="13421">MSTSAPRACTFDECYSSACDWTLAPFTCLLMNGGPHGGCSATPWIEGTCDEQCNLSGCAGLPIPDDTPDCVLPCPSTWCEDEARLCGADVPYQCVKGAAAYGCSDDKLHWTLEVAETACGECCDVGTC</sequence>
<dbReference type="EMBL" id="BLQM01000321">
    <property type="protein sequence ID" value="GMH82989.1"/>
    <property type="molecule type" value="Genomic_DNA"/>
</dbReference>
<accession>A0A9W7BAR6</accession>
<organism evidence="1 2">
    <name type="scientific">Triparma laevis f. inornata</name>
    <dbReference type="NCBI Taxonomy" id="1714386"/>
    <lineage>
        <taxon>Eukaryota</taxon>
        <taxon>Sar</taxon>
        <taxon>Stramenopiles</taxon>
        <taxon>Ochrophyta</taxon>
        <taxon>Bolidophyceae</taxon>
        <taxon>Parmales</taxon>
        <taxon>Triparmaceae</taxon>
        <taxon>Triparma</taxon>
    </lineage>
</organism>
<comment type="caution">
    <text evidence="1">The sequence shown here is derived from an EMBL/GenBank/DDBJ whole genome shotgun (WGS) entry which is preliminary data.</text>
</comment>
<dbReference type="Proteomes" id="UP001162640">
    <property type="component" value="Unassembled WGS sequence"/>
</dbReference>
<evidence type="ECO:0000313" key="2">
    <source>
        <dbReference type="Proteomes" id="UP001162640"/>
    </source>
</evidence>
<name>A0A9W7BAR6_9STRA</name>